<name>A0A897N714_9EURY</name>
<feature type="transmembrane region" description="Helical" evidence="2">
    <location>
        <begin position="70"/>
        <end position="91"/>
    </location>
</feature>
<feature type="transmembrane region" description="Helical" evidence="2">
    <location>
        <begin position="628"/>
        <end position="647"/>
    </location>
</feature>
<feature type="transmembrane region" description="Helical" evidence="2">
    <location>
        <begin position="708"/>
        <end position="726"/>
    </location>
</feature>
<feature type="transmembrane region" description="Helical" evidence="2">
    <location>
        <begin position="44"/>
        <end position="63"/>
    </location>
</feature>
<dbReference type="NCBIfam" id="TIGR03662">
    <property type="entry name" value="Chlor_Arch_YYY"/>
    <property type="match status" value="1"/>
</dbReference>
<dbReference type="PANTHER" id="PTHR10790:SF51">
    <property type="entry name" value="TETRATRICOPEPTIDE REPEAT PROTEIN"/>
    <property type="match status" value="1"/>
</dbReference>
<feature type="transmembrane region" description="Helical" evidence="2">
    <location>
        <begin position="410"/>
        <end position="432"/>
    </location>
</feature>
<keyword evidence="2" id="KW-0472">Membrane</keyword>
<evidence type="ECO:0000313" key="4">
    <source>
        <dbReference type="Proteomes" id="UP000663525"/>
    </source>
</evidence>
<organism evidence="3 4">
    <name type="scientific">Halapricum desulfuricans</name>
    <dbReference type="NCBI Taxonomy" id="2841257"/>
    <lineage>
        <taxon>Archaea</taxon>
        <taxon>Methanobacteriati</taxon>
        <taxon>Methanobacteriota</taxon>
        <taxon>Stenosarchaea group</taxon>
        <taxon>Halobacteria</taxon>
        <taxon>Halobacteriales</taxon>
        <taxon>Haloarculaceae</taxon>
        <taxon>Halapricum</taxon>
    </lineage>
</organism>
<feature type="transmembrane region" description="Helical" evidence="2">
    <location>
        <begin position="590"/>
        <end position="607"/>
    </location>
</feature>
<feature type="transmembrane region" description="Helical" evidence="2">
    <location>
        <begin position="667"/>
        <end position="688"/>
    </location>
</feature>
<accession>A0A897N714</accession>
<dbReference type="Pfam" id="PF10060">
    <property type="entry name" value="DUF2298"/>
    <property type="match status" value="1"/>
</dbReference>
<evidence type="ECO:0000256" key="1">
    <source>
        <dbReference type="SAM" id="MobiDB-lite"/>
    </source>
</evidence>
<evidence type="ECO:0000256" key="2">
    <source>
        <dbReference type="SAM" id="Phobius"/>
    </source>
</evidence>
<dbReference type="EMBL" id="CP064787">
    <property type="protein sequence ID" value="QSG06895.1"/>
    <property type="molecule type" value="Genomic_DNA"/>
</dbReference>
<feature type="transmembrane region" description="Helical" evidence="2">
    <location>
        <begin position="310"/>
        <end position="331"/>
    </location>
</feature>
<feature type="region of interest" description="Disordered" evidence="1">
    <location>
        <begin position="525"/>
        <end position="548"/>
    </location>
</feature>
<feature type="transmembrane region" description="Helical" evidence="2">
    <location>
        <begin position="97"/>
        <end position="115"/>
    </location>
</feature>
<reference evidence="3" key="1">
    <citation type="submission" date="2020-11" db="EMBL/GenBank/DDBJ databases">
        <title>Carbohydrate-dependent, anaerobic sulfur respiration: A novel catabolism in halophilic archaea.</title>
        <authorList>
            <person name="Sorokin D.Y."/>
            <person name="Messina E."/>
            <person name="Smedile F."/>
            <person name="La Cono V."/>
            <person name="Hallsworth J.E."/>
            <person name="Yakimov M.M."/>
        </authorList>
    </citation>
    <scope>NUCLEOTIDE SEQUENCE</scope>
    <source>
        <strain evidence="3">HSR12-1</strain>
    </source>
</reference>
<feature type="transmembrane region" description="Helical" evidence="2">
    <location>
        <begin position="452"/>
        <end position="471"/>
    </location>
</feature>
<feature type="transmembrane region" description="Helical" evidence="2">
    <location>
        <begin position="180"/>
        <end position="200"/>
    </location>
</feature>
<feature type="transmembrane region" description="Helical" evidence="2">
    <location>
        <begin position="483"/>
        <end position="516"/>
    </location>
</feature>
<feature type="transmembrane region" description="Helical" evidence="2">
    <location>
        <begin position="212"/>
        <end position="231"/>
    </location>
</feature>
<dbReference type="InterPro" id="IPR018746">
    <property type="entry name" value="DUF2298"/>
</dbReference>
<evidence type="ECO:0000313" key="3">
    <source>
        <dbReference type="EMBL" id="QSG06895.1"/>
    </source>
</evidence>
<sequence length="879" mass="92522">MVRSPFVLVMEYALVALWLVTYLLLLYLGQPLAAALLPDLEDRGATVALPLGLAVVWLVVFVIGRVSIRLGLWVGLLALAGLSAVAVYRGFEVEHDAYARAALVFAIAFLFLVAVRAVDPAASPAAGEKFLDMSLLQSSLRGSTIPPEDAWFAGETVRYYYGGHLLASLLARVTGTSGRLAYNLALSGYYATLVTAAYGLAGSIAAHRGFSYRRAGIAAAFFVGLASNLLTPLRFGGAVLEAVAARAGPLGVFPSALSAVWNWFAGLLLPLPRDYGIATSTSEFSYWPASRVLEGAITEFPLFAWLNGDLHAHMMSTPFLLAVAAVLFQTFAAGTDRPQSRTLATVFGVVPALGATIAVVNSWSFPAVGGLTVLALALAPERPLVSLLGRERATLDYDGPFARPLLEARTLALAGVAGGVALGLAWLLSSPYWLATASSTGGIGLLPDRSTLAELLVAHGSFLLLFWLYLYRHSRPVVVSRPVLAALVVLLLAVTTAIDVVAIGLFGPLILVGWVLLRDERPHTPAPSKATDAPESADINAPKPADSDVPARPGFETVLLVGAAGLVVLAEFVYLQDGAVSGRFNTVFKVYAQVWLLAAVAAGVVLTRLIDQHHSSLGLSGPRWRRGFLAGAAVLAGSLSLYGGLALSGHFGLADSAASLPGPLSAVPAGVVLGGLLLGLAAIGWPALRRVSAVMPAERGAYRAGARLTVGLLVVSVAFVGGLAVVDAAGDADPTVDALAFVESDHPAEADAIYWLDREVDGQPNMVSYPGQQYQWDNAPASLTGVPTVVGKPPEAVYRGGDVYRQRVADVETVFTGRPAEQRRLLTEYDVELIYVGPHERRNYPDSTVSNLSAVTVEKQWPAVTIYRVDQAALGNGTG</sequence>
<keyword evidence="3" id="KW-0808">Transferase</keyword>
<keyword evidence="2" id="KW-0812">Transmembrane</keyword>
<gene>
    <name evidence="3" type="ORF">HSR121_2575</name>
</gene>
<feature type="transmembrane region" description="Helical" evidence="2">
    <location>
        <begin position="243"/>
        <end position="264"/>
    </location>
</feature>
<dbReference type="PANTHER" id="PTHR10790">
    <property type="entry name" value="TPR-DOMAIN CONTAINING PROTEIN"/>
    <property type="match status" value="1"/>
</dbReference>
<dbReference type="Proteomes" id="UP000663525">
    <property type="component" value="Chromosome"/>
</dbReference>
<dbReference type="GO" id="GO:0016740">
    <property type="term" value="F:transferase activity"/>
    <property type="evidence" value="ECO:0007669"/>
    <property type="project" value="UniProtKB-KW"/>
</dbReference>
<keyword evidence="2" id="KW-1133">Transmembrane helix</keyword>
<protein>
    <submittedName>
        <fullName evidence="3">Oligosaccharyl transferase, PMT/STT3 family</fullName>
    </submittedName>
</protein>
<proteinExistence type="predicted"/>
<dbReference type="AlphaFoldDB" id="A0A897N714"/>